<dbReference type="Pfam" id="PF15507">
    <property type="entry name" value="DUF4649"/>
    <property type="match status" value="1"/>
</dbReference>
<evidence type="ECO:0000313" key="2">
    <source>
        <dbReference type="Proteomes" id="UP001595901"/>
    </source>
</evidence>
<accession>A0ABV8D147</accession>
<evidence type="ECO:0000313" key="1">
    <source>
        <dbReference type="EMBL" id="MFC3932037.1"/>
    </source>
</evidence>
<comment type="caution">
    <text evidence="1">The sequence shown here is derived from an EMBL/GenBank/DDBJ whole genome shotgun (WGS) entry which is preliminary data.</text>
</comment>
<protein>
    <submittedName>
        <fullName evidence="1">DUF4649 family protein</fullName>
    </submittedName>
</protein>
<dbReference type="EMBL" id="JBHSAC010000041">
    <property type="protein sequence ID" value="MFC3932037.1"/>
    <property type="molecule type" value="Genomic_DNA"/>
</dbReference>
<keyword evidence="2" id="KW-1185">Reference proteome</keyword>
<dbReference type="Proteomes" id="UP001595901">
    <property type="component" value="Unassembled WGS sequence"/>
</dbReference>
<dbReference type="Gene3D" id="3.30.1490.390">
    <property type="match status" value="1"/>
</dbReference>
<organism evidence="1 2">
    <name type="scientific">Streptococcus dentapri</name>
    <dbReference type="NCBI Taxonomy" id="573564"/>
    <lineage>
        <taxon>Bacteria</taxon>
        <taxon>Bacillati</taxon>
        <taxon>Bacillota</taxon>
        <taxon>Bacilli</taxon>
        <taxon>Lactobacillales</taxon>
        <taxon>Streptococcaceae</taxon>
        <taxon>Streptococcus</taxon>
    </lineage>
</organism>
<sequence>MIEMTYKDAYNIERKQIFENPNDFIQLLTGCLTIPDYYPITSLTYKGKELGFQGSIGDLFKNYLDFEWSSIGD</sequence>
<dbReference type="InterPro" id="IPR027879">
    <property type="entry name" value="DUF4649"/>
</dbReference>
<dbReference type="CDD" id="cd13784">
    <property type="entry name" value="SP_1775_like"/>
    <property type="match status" value="1"/>
</dbReference>
<dbReference type="RefSeq" id="WP_380431059.1">
    <property type="nucleotide sequence ID" value="NZ_JBHSAC010000041.1"/>
</dbReference>
<gene>
    <name evidence="1" type="ORF">ACFOSE_04485</name>
</gene>
<name>A0ABV8D147_9STRE</name>
<reference evidence="2" key="1">
    <citation type="journal article" date="2019" name="Int. J. Syst. Evol. Microbiol.">
        <title>The Global Catalogue of Microorganisms (GCM) 10K type strain sequencing project: providing services to taxonomists for standard genome sequencing and annotation.</title>
        <authorList>
            <consortium name="The Broad Institute Genomics Platform"/>
            <consortium name="The Broad Institute Genome Sequencing Center for Infectious Disease"/>
            <person name="Wu L."/>
            <person name="Ma J."/>
        </authorList>
    </citation>
    <scope>NUCLEOTIDE SEQUENCE [LARGE SCALE GENOMIC DNA]</scope>
    <source>
        <strain evidence="2">CCUG 58728</strain>
    </source>
</reference>
<proteinExistence type="predicted"/>